<dbReference type="Proteomes" id="UP000602087">
    <property type="component" value="Unassembled WGS sequence"/>
</dbReference>
<dbReference type="EMBL" id="JAEINH010000009">
    <property type="protein sequence ID" value="MBI9115687.1"/>
    <property type="molecule type" value="Genomic_DNA"/>
</dbReference>
<accession>A0A934IC64</accession>
<comment type="caution">
    <text evidence="1">The sequence shown here is derived from an EMBL/GenBank/DDBJ whole genome shotgun (WGS) entry which is preliminary data.</text>
</comment>
<reference evidence="1" key="1">
    <citation type="submission" date="2020-12" db="EMBL/GenBank/DDBJ databases">
        <title>Sanguibacter suaedae sp. nov., isolated from Suaeda aralocaspica.</title>
        <authorList>
            <person name="Ma Q."/>
        </authorList>
    </citation>
    <scope>NUCLEOTIDE SEQUENCE</scope>
    <source>
        <strain evidence="1">YZGR15</strain>
    </source>
</reference>
<organism evidence="1 2">
    <name type="scientific">Sanguibacter suaedae</name>
    <dbReference type="NCBI Taxonomy" id="2795737"/>
    <lineage>
        <taxon>Bacteria</taxon>
        <taxon>Bacillati</taxon>
        <taxon>Actinomycetota</taxon>
        <taxon>Actinomycetes</taxon>
        <taxon>Micrococcales</taxon>
        <taxon>Sanguibacteraceae</taxon>
        <taxon>Sanguibacter</taxon>
    </lineage>
</organism>
<gene>
    <name evidence="1" type="ORF">JAV76_11745</name>
</gene>
<name>A0A934IC64_9MICO</name>
<dbReference type="AlphaFoldDB" id="A0A934IC64"/>
<evidence type="ECO:0000313" key="2">
    <source>
        <dbReference type="Proteomes" id="UP000602087"/>
    </source>
</evidence>
<keyword evidence="2" id="KW-1185">Reference proteome</keyword>
<evidence type="ECO:0008006" key="3">
    <source>
        <dbReference type="Google" id="ProtNLM"/>
    </source>
</evidence>
<proteinExistence type="predicted"/>
<sequence>MWSAILRDQLCVTSDEFWRCVQDGEVPARDVRVTEPPVAAIPLGVVVQLKRLVGLDDAEIAEMTKDEAVDRLNAHWGDPG</sequence>
<protein>
    <recommendedName>
        <fullName evidence="3">Cytotoxic translational repressor of toxin-antitoxin stability system</fullName>
    </recommendedName>
</protein>
<evidence type="ECO:0000313" key="1">
    <source>
        <dbReference type="EMBL" id="MBI9115687.1"/>
    </source>
</evidence>